<evidence type="ECO:0000256" key="4">
    <source>
        <dbReference type="ARBA" id="ARBA00022989"/>
    </source>
</evidence>
<evidence type="ECO:0000256" key="2">
    <source>
        <dbReference type="ARBA" id="ARBA00022692"/>
    </source>
</evidence>
<gene>
    <name evidence="10" type="ORF">AB675_5644</name>
</gene>
<comment type="subcellular location">
    <subcellularLocation>
        <location evidence="1">Membrane</location>
        <topology evidence="1">Single-pass membrane protein</topology>
    </subcellularLocation>
</comment>
<evidence type="ECO:0000256" key="6">
    <source>
        <dbReference type="SAM" id="MobiDB-lite"/>
    </source>
</evidence>
<dbReference type="Proteomes" id="UP000038010">
    <property type="component" value="Unassembled WGS sequence"/>
</dbReference>
<evidence type="ECO:0000259" key="9">
    <source>
        <dbReference type="Pfam" id="PF09430"/>
    </source>
</evidence>
<name>A0A0N1HD26_9EURO</name>
<proteinExistence type="predicted"/>
<dbReference type="InterPro" id="IPR039163">
    <property type="entry name" value="EMC7"/>
</dbReference>
<evidence type="ECO:0000256" key="1">
    <source>
        <dbReference type="ARBA" id="ARBA00004167"/>
    </source>
</evidence>
<keyword evidence="2 7" id="KW-0812">Transmembrane</keyword>
<dbReference type="VEuPathDB" id="FungiDB:AB675_5644"/>
<sequence length="243" mass="25504">MRRLVSLATAVQLLALTLAASIRINIPPSTLLPNPNVLPASTHATLTTSTGPELRAVIRKGNYIEFPSIPTTARTSSKSTPATTPEAGLQIIGAYETYHGTQWSDHGIQLNPNGQPTTALTLNAKVLSKKNFYETRPGFNVLSLLKNPMILMGGVALLFTFGMPKLMENMDPEMKAEYEEMQKKSPVAGLTRAMQGGGAAGAGDGFDLAGFLAGKQSDSGGGEGAASSGSTKGSSGGIRERKR</sequence>
<feature type="transmembrane region" description="Helical" evidence="7">
    <location>
        <begin position="149"/>
        <end position="167"/>
    </location>
</feature>
<dbReference type="OrthoDB" id="27095at2759"/>
<keyword evidence="5 7" id="KW-0472">Membrane</keyword>
<dbReference type="RefSeq" id="XP_018002025.1">
    <property type="nucleotide sequence ID" value="XM_018145874.1"/>
</dbReference>
<dbReference type="GO" id="GO:0072546">
    <property type="term" value="C:EMC complex"/>
    <property type="evidence" value="ECO:0007669"/>
    <property type="project" value="TreeGrafter"/>
</dbReference>
<keyword evidence="3 8" id="KW-0732">Signal</keyword>
<evidence type="ECO:0000256" key="3">
    <source>
        <dbReference type="ARBA" id="ARBA00022729"/>
    </source>
</evidence>
<dbReference type="AlphaFoldDB" id="A0A0N1HD26"/>
<protein>
    <recommendedName>
        <fullName evidence="9">ER membrane protein complex subunit 7 beta-sandwich domain-containing protein</fullName>
    </recommendedName>
</protein>
<evidence type="ECO:0000256" key="7">
    <source>
        <dbReference type="SAM" id="Phobius"/>
    </source>
</evidence>
<keyword evidence="4 7" id="KW-1133">Transmembrane helix</keyword>
<accession>A0A0N1HD26</accession>
<dbReference type="Pfam" id="PF09430">
    <property type="entry name" value="EMC7_beta-sandw"/>
    <property type="match status" value="1"/>
</dbReference>
<feature type="signal peptide" evidence="8">
    <location>
        <begin position="1"/>
        <end position="19"/>
    </location>
</feature>
<feature type="region of interest" description="Disordered" evidence="6">
    <location>
        <begin position="217"/>
        <end position="243"/>
    </location>
</feature>
<feature type="domain" description="ER membrane protein complex subunit 7 beta-sandwich" evidence="9">
    <location>
        <begin position="92"/>
        <end position="152"/>
    </location>
</feature>
<dbReference type="PANTHER" id="PTHR13605:SF4">
    <property type="entry name" value="ER MEMBRANE PROTEIN COMPLEX SUBUNIT 7"/>
    <property type="match status" value="1"/>
</dbReference>
<evidence type="ECO:0000256" key="8">
    <source>
        <dbReference type="SAM" id="SignalP"/>
    </source>
</evidence>
<evidence type="ECO:0000313" key="10">
    <source>
        <dbReference type="EMBL" id="KPI42062.1"/>
    </source>
</evidence>
<organism evidence="10 11">
    <name type="scientific">Cyphellophora attinorum</name>
    <dbReference type="NCBI Taxonomy" id="1664694"/>
    <lineage>
        <taxon>Eukaryota</taxon>
        <taxon>Fungi</taxon>
        <taxon>Dikarya</taxon>
        <taxon>Ascomycota</taxon>
        <taxon>Pezizomycotina</taxon>
        <taxon>Eurotiomycetes</taxon>
        <taxon>Chaetothyriomycetidae</taxon>
        <taxon>Chaetothyriales</taxon>
        <taxon>Cyphellophoraceae</taxon>
        <taxon>Cyphellophora</taxon>
    </lineage>
</organism>
<dbReference type="GeneID" id="28737754"/>
<feature type="chain" id="PRO_5005873195" description="ER membrane protein complex subunit 7 beta-sandwich domain-containing protein" evidence="8">
    <location>
        <begin position="20"/>
        <end position="243"/>
    </location>
</feature>
<comment type="caution">
    <text evidence="10">The sequence shown here is derived from an EMBL/GenBank/DDBJ whole genome shotgun (WGS) entry which is preliminary data.</text>
</comment>
<dbReference type="STRING" id="1664694.A0A0N1HD26"/>
<evidence type="ECO:0000256" key="5">
    <source>
        <dbReference type="ARBA" id="ARBA00023136"/>
    </source>
</evidence>
<dbReference type="PANTHER" id="PTHR13605">
    <property type="entry name" value="ER MEMBRANE PROTEIN COMPLEX SUBUNIT 7"/>
    <property type="match status" value="1"/>
</dbReference>
<evidence type="ECO:0000313" key="11">
    <source>
        <dbReference type="Proteomes" id="UP000038010"/>
    </source>
</evidence>
<keyword evidence="11" id="KW-1185">Reference proteome</keyword>
<reference evidence="10 11" key="1">
    <citation type="submission" date="2015-06" db="EMBL/GenBank/DDBJ databases">
        <title>Draft genome of the ant-associated black yeast Phialophora attae CBS 131958.</title>
        <authorList>
            <person name="Moreno L.F."/>
            <person name="Stielow B.J."/>
            <person name="de Hoog S."/>
            <person name="Vicente V.A."/>
            <person name="Weiss V.A."/>
            <person name="de Vries M."/>
            <person name="Cruz L.M."/>
            <person name="Souza E.M."/>
        </authorList>
    </citation>
    <scope>NUCLEOTIDE SEQUENCE [LARGE SCALE GENOMIC DNA]</scope>
    <source>
        <strain evidence="10 11">CBS 131958</strain>
    </source>
</reference>
<dbReference type="InterPro" id="IPR019008">
    <property type="entry name" value="Beta_sandwich_EMC7"/>
</dbReference>
<dbReference type="EMBL" id="LFJN01000008">
    <property type="protein sequence ID" value="KPI42062.1"/>
    <property type="molecule type" value="Genomic_DNA"/>
</dbReference>